<dbReference type="KEGG" id="dfl:DFE_1444"/>
<dbReference type="InterPro" id="IPR036280">
    <property type="entry name" value="Multihaem_cyt_sf"/>
</dbReference>
<dbReference type="EMBL" id="AP017378">
    <property type="protein sequence ID" value="BBD08170.1"/>
    <property type="molecule type" value="Genomic_DNA"/>
</dbReference>
<name>A0A2Z6AYA4_9BACT</name>
<proteinExistence type="predicted"/>
<keyword evidence="3" id="KW-1185">Reference proteome</keyword>
<dbReference type="Proteomes" id="UP000269883">
    <property type="component" value="Chromosome"/>
</dbReference>
<dbReference type="NCBIfam" id="NF045722">
    <property type="entry name" value="c3_cytochr_TmcA"/>
    <property type="match status" value="1"/>
</dbReference>
<keyword evidence="1" id="KW-0732">Signal</keyword>
<dbReference type="CDD" id="cd08168">
    <property type="entry name" value="Cytochrom_C3"/>
    <property type="match status" value="1"/>
</dbReference>
<gene>
    <name evidence="2" type="ORF">DFE_1444</name>
</gene>
<feature type="chain" id="PRO_5016449160" evidence="1">
    <location>
        <begin position="26"/>
        <end position="127"/>
    </location>
</feature>
<dbReference type="Gene3D" id="3.90.10.10">
    <property type="entry name" value="Cytochrome C3"/>
    <property type="match status" value="1"/>
</dbReference>
<evidence type="ECO:0000256" key="1">
    <source>
        <dbReference type="SAM" id="SignalP"/>
    </source>
</evidence>
<dbReference type="InterPro" id="IPR054899">
    <property type="entry name" value="c3_cytochr_TmcA"/>
</dbReference>
<accession>A0A2Z6AYA4</accession>
<reference evidence="2 3" key="1">
    <citation type="journal article" date="2018" name="Sci. Adv.">
        <title>Multi-heme cytochromes provide a pathway for survival in energy-limited environments.</title>
        <authorList>
            <person name="Deng X."/>
            <person name="Dohmae N."/>
            <person name="Nealson K.H."/>
            <person name="Hashimoto K."/>
            <person name="Okamoto A."/>
        </authorList>
    </citation>
    <scope>NUCLEOTIDE SEQUENCE [LARGE SCALE GENOMIC DNA]</scope>
    <source>
        <strain evidence="2 3">IS5</strain>
    </source>
</reference>
<feature type="signal peptide" evidence="1">
    <location>
        <begin position="1"/>
        <end position="25"/>
    </location>
</feature>
<dbReference type="AlphaFoldDB" id="A0A2Z6AYA4"/>
<dbReference type="SUPFAM" id="SSF48695">
    <property type="entry name" value="Multiheme cytochromes"/>
    <property type="match status" value="1"/>
</dbReference>
<evidence type="ECO:0000313" key="2">
    <source>
        <dbReference type="EMBL" id="BBD08170.1"/>
    </source>
</evidence>
<evidence type="ECO:0000313" key="3">
    <source>
        <dbReference type="Proteomes" id="UP000269883"/>
    </source>
</evidence>
<sequence length="127" mass="13700">MNARTIVTLVLVGLLTVLFVGAAQSQDDMVQLKADAFVTHTRPAAVFVHDEHNEKAGVEDCNACHHVYEDGKFMADDDSAGTACSECHMLKANGRQPGLMVAYHKQCKSCHEAEGKGPMACGQCHVK</sequence>
<organism evidence="2 3">
    <name type="scientific">Desulfovibrio ferrophilus</name>
    <dbReference type="NCBI Taxonomy" id="241368"/>
    <lineage>
        <taxon>Bacteria</taxon>
        <taxon>Pseudomonadati</taxon>
        <taxon>Thermodesulfobacteriota</taxon>
        <taxon>Desulfovibrionia</taxon>
        <taxon>Desulfovibrionales</taxon>
        <taxon>Desulfovibrionaceae</taxon>
        <taxon>Desulfovibrio</taxon>
    </lineage>
</organism>
<dbReference type="OrthoDB" id="9796996at2"/>
<protein>
    <submittedName>
        <fullName evidence="2">Cytochrome c class III</fullName>
    </submittedName>
</protein>
<dbReference type="RefSeq" id="WP_126378047.1">
    <property type="nucleotide sequence ID" value="NZ_AP017378.1"/>
</dbReference>